<dbReference type="GO" id="GO:0046872">
    <property type="term" value="F:metal ion binding"/>
    <property type="evidence" value="ECO:0007669"/>
    <property type="project" value="UniProtKB-KW"/>
</dbReference>
<keyword evidence="1" id="KW-0479">Metal-binding</keyword>
<feature type="binding site" evidence="1">
    <location>
        <position position="180"/>
    </location>
    <ligand>
        <name>Mn(2+)</name>
        <dbReference type="ChEBI" id="CHEBI:29035"/>
        <label>2</label>
    </ligand>
</feature>
<dbReference type="PIRSF" id="PIRSF005962">
    <property type="entry name" value="Pept_M20D_amidohydro"/>
    <property type="match status" value="1"/>
</dbReference>
<dbReference type="SUPFAM" id="SSF55031">
    <property type="entry name" value="Bacterial exopeptidase dimerisation domain"/>
    <property type="match status" value="1"/>
</dbReference>
<feature type="binding site" evidence="1">
    <location>
        <position position="204"/>
    </location>
    <ligand>
        <name>Mn(2+)</name>
        <dbReference type="ChEBI" id="CHEBI:29035"/>
        <label>2</label>
    </ligand>
</feature>
<keyword evidence="4" id="KW-1185">Reference proteome</keyword>
<organism evidence="3 4">
    <name type="scientific">Halopenitus persicus</name>
    <dbReference type="NCBI Taxonomy" id="1048396"/>
    <lineage>
        <taxon>Archaea</taxon>
        <taxon>Methanobacteriati</taxon>
        <taxon>Methanobacteriota</taxon>
        <taxon>Stenosarchaea group</taxon>
        <taxon>Halobacteria</taxon>
        <taxon>Halobacteriales</taxon>
        <taxon>Haloferacaceae</taxon>
        <taxon>Halopenitus</taxon>
    </lineage>
</organism>
<keyword evidence="1" id="KW-0464">Manganese</keyword>
<feature type="domain" description="Peptidase M20 dimerisation" evidence="2">
    <location>
        <begin position="226"/>
        <end position="319"/>
    </location>
</feature>
<sequence length="427" mass="46049">MTPTPTIPSDAELTELRREFHRNPEPGWCEFRTTVRIVEELERLGVDEIHVGPDALDSDERLGVPDDDVLAEWYERAAAETDRTDLLEQLEGGHTGAVAVVRNGEGPTVGLRVDIDALPITESTDDDHRPVAEGFRSTNEGYMHACGHDAHITFGLGVLRTVLESDFEGTFKVFFQPSEELLGGGKAMASGPHIDDVDYLFGAHVGLDVPVGTVVAGLDEALALSRMAVTFEGESAHAGLAPNEGRNAVQAFIAAADNVYGIPRHREGNTRVNVGQLRSDNAANVIADRVTASIEVRGESTELMEYMRDAVRRYVDAAAEMHECTAEIELTGESIRQDCDEELVELVSGTVTDRSDSLSLVRRDALAASEDATYLMQAVSENGGAATYLGIGASNPSGHHTPRFDVDEECLPIGVEVLSASVLQLLS</sequence>
<proteinExistence type="predicted"/>
<dbReference type="PANTHER" id="PTHR30575">
    <property type="entry name" value="PEPTIDASE M20"/>
    <property type="match status" value="1"/>
</dbReference>
<dbReference type="InterPro" id="IPR036264">
    <property type="entry name" value="Bact_exopeptidase_dim_dom"/>
</dbReference>
<dbReference type="RefSeq" id="WP_092730449.1">
    <property type="nucleotide sequence ID" value="NZ_FNPC01000001.1"/>
</dbReference>
<name>A0A1H3EAF2_9EURY</name>
<dbReference type="SUPFAM" id="SSF53187">
    <property type="entry name" value="Zn-dependent exopeptidases"/>
    <property type="match status" value="1"/>
</dbReference>
<dbReference type="Gene3D" id="3.40.630.10">
    <property type="entry name" value="Zn peptidases"/>
    <property type="match status" value="2"/>
</dbReference>
<gene>
    <name evidence="3" type="ORF">SAMN05216564_101348</name>
</gene>
<dbReference type="Proteomes" id="UP000199079">
    <property type="component" value="Unassembled WGS sequence"/>
</dbReference>
<evidence type="ECO:0000259" key="2">
    <source>
        <dbReference type="Pfam" id="PF07687"/>
    </source>
</evidence>
<dbReference type="Pfam" id="PF07687">
    <property type="entry name" value="M20_dimer"/>
    <property type="match status" value="1"/>
</dbReference>
<feature type="binding site" evidence="1">
    <location>
        <position position="400"/>
    </location>
    <ligand>
        <name>Mn(2+)</name>
        <dbReference type="ChEBI" id="CHEBI:29035"/>
        <label>2</label>
    </ligand>
</feature>
<dbReference type="Pfam" id="PF01546">
    <property type="entry name" value="Peptidase_M20"/>
    <property type="match status" value="1"/>
</dbReference>
<dbReference type="AlphaFoldDB" id="A0A1H3EAF2"/>
<dbReference type="NCBIfam" id="TIGR01891">
    <property type="entry name" value="amidohydrolases"/>
    <property type="match status" value="1"/>
</dbReference>
<dbReference type="InterPro" id="IPR002933">
    <property type="entry name" value="Peptidase_M20"/>
</dbReference>
<protein>
    <submittedName>
        <fullName evidence="3">Aminobenzoyl-glutamate utilization protein A</fullName>
    </submittedName>
</protein>
<dbReference type="GO" id="GO:0071713">
    <property type="term" value="F:para-aminobenzoyl-glutamate hydrolase activity"/>
    <property type="evidence" value="ECO:0007669"/>
    <property type="project" value="TreeGrafter"/>
</dbReference>
<dbReference type="GO" id="GO:0046657">
    <property type="term" value="P:folic acid catabolic process"/>
    <property type="evidence" value="ECO:0007669"/>
    <property type="project" value="TreeGrafter"/>
</dbReference>
<dbReference type="GO" id="GO:0016805">
    <property type="term" value="F:dipeptidase activity"/>
    <property type="evidence" value="ECO:0007669"/>
    <property type="project" value="TreeGrafter"/>
</dbReference>
<feature type="binding site" evidence="1">
    <location>
        <position position="146"/>
    </location>
    <ligand>
        <name>Mn(2+)</name>
        <dbReference type="ChEBI" id="CHEBI:29035"/>
        <label>2</label>
    </ligand>
</feature>
<evidence type="ECO:0000256" key="1">
    <source>
        <dbReference type="PIRSR" id="PIRSR005962-1"/>
    </source>
</evidence>
<feature type="binding site" evidence="1">
    <location>
        <position position="148"/>
    </location>
    <ligand>
        <name>Mn(2+)</name>
        <dbReference type="ChEBI" id="CHEBI:29035"/>
        <label>2</label>
    </ligand>
</feature>
<evidence type="ECO:0000313" key="3">
    <source>
        <dbReference type="EMBL" id="SDX75580.1"/>
    </source>
</evidence>
<dbReference type="OrthoDB" id="247417at2157"/>
<dbReference type="GO" id="GO:0005737">
    <property type="term" value="C:cytoplasm"/>
    <property type="evidence" value="ECO:0007669"/>
    <property type="project" value="TreeGrafter"/>
</dbReference>
<dbReference type="EMBL" id="FNPC01000001">
    <property type="protein sequence ID" value="SDX75580.1"/>
    <property type="molecule type" value="Genomic_DNA"/>
</dbReference>
<accession>A0A1H3EAF2</accession>
<dbReference type="InterPro" id="IPR017439">
    <property type="entry name" value="Amidohydrolase"/>
</dbReference>
<dbReference type="InterPro" id="IPR052030">
    <property type="entry name" value="Peptidase_M20/M20A_hydrolases"/>
</dbReference>
<dbReference type="PANTHER" id="PTHR30575:SF3">
    <property type="entry name" value="PEPTIDASE M20 DIMERISATION DOMAIN-CONTAINING PROTEIN"/>
    <property type="match status" value="1"/>
</dbReference>
<evidence type="ECO:0000313" key="4">
    <source>
        <dbReference type="Proteomes" id="UP000199079"/>
    </source>
</evidence>
<dbReference type="InterPro" id="IPR011650">
    <property type="entry name" value="Peptidase_M20_dimer"/>
</dbReference>
<reference evidence="4" key="1">
    <citation type="submission" date="2016-10" db="EMBL/GenBank/DDBJ databases">
        <authorList>
            <person name="Varghese N."/>
            <person name="Submissions S."/>
        </authorList>
    </citation>
    <scope>NUCLEOTIDE SEQUENCE [LARGE SCALE GENOMIC DNA]</scope>
    <source>
        <strain evidence="4">DC30,IBRC 10041,KCTC 4046</strain>
    </source>
</reference>
<comment type="cofactor">
    <cofactor evidence="1">
        <name>Mn(2+)</name>
        <dbReference type="ChEBI" id="CHEBI:29035"/>
    </cofactor>
    <text evidence="1">The Mn(2+) ion enhances activity.</text>
</comment>